<protein>
    <submittedName>
        <fullName evidence="3">Uncharacterized protein</fullName>
    </submittedName>
</protein>
<feature type="transmembrane region" description="Helical" evidence="1">
    <location>
        <begin position="58"/>
        <end position="77"/>
    </location>
</feature>
<dbReference type="EMBL" id="JACEFB010000006">
    <property type="protein sequence ID" value="MBA2226514.1"/>
    <property type="molecule type" value="Genomic_DNA"/>
</dbReference>
<name>A0A7V8VEE8_9BACT</name>
<keyword evidence="4" id="KW-1185">Reference proteome</keyword>
<sequence>MRCLGSRTRTAGFVFAIAALGMLLSASPCYAGSANLWASGYWQEFQDYWEGIFRRQDGVIMTVLIAGAIALFIITRVKGNKG</sequence>
<evidence type="ECO:0000313" key="3">
    <source>
        <dbReference type="EMBL" id="MBA2226514.1"/>
    </source>
</evidence>
<dbReference type="Proteomes" id="UP000542342">
    <property type="component" value="Unassembled WGS sequence"/>
</dbReference>
<reference evidence="3 4" key="1">
    <citation type="submission" date="2020-07" db="EMBL/GenBank/DDBJ databases">
        <title>Thermogemmata thermophila gen. nov., sp. nov., a novel moderate thermophilic planctomycete from a Kamchatka hot spring.</title>
        <authorList>
            <person name="Elcheninov A.G."/>
            <person name="Podosokorskaya O.A."/>
            <person name="Kovaleva O.L."/>
            <person name="Novikov A."/>
            <person name="Bonch-Osmolovskaya E.A."/>
            <person name="Toshchakov S.V."/>
            <person name="Kublanov I.V."/>
        </authorList>
    </citation>
    <scope>NUCLEOTIDE SEQUENCE [LARGE SCALE GENOMIC DNA]</scope>
    <source>
        <strain evidence="3 4">2918</strain>
    </source>
</reference>
<keyword evidence="2" id="KW-0732">Signal</keyword>
<feature type="signal peptide" evidence="2">
    <location>
        <begin position="1"/>
        <end position="31"/>
    </location>
</feature>
<keyword evidence="1" id="KW-0472">Membrane</keyword>
<keyword evidence="1" id="KW-1133">Transmembrane helix</keyword>
<dbReference type="AlphaFoldDB" id="A0A7V8VEE8"/>
<dbReference type="RefSeq" id="WP_194537950.1">
    <property type="nucleotide sequence ID" value="NZ_JACEFB010000006.1"/>
</dbReference>
<keyword evidence="1" id="KW-0812">Transmembrane</keyword>
<feature type="chain" id="PRO_5030634860" evidence="2">
    <location>
        <begin position="32"/>
        <end position="82"/>
    </location>
</feature>
<evidence type="ECO:0000313" key="4">
    <source>
        <dbReference type="Proteomes" id="UP000542342"/>
    </source>
</evidence>
<proteinExistence type="predicted"/>
<comment type="caution">
    <text evidence="3">The sequence shown here is derived from an EMBL/GenBank/DDBJ whole genome shotgun (WGS) entry which is preliminary data.</text>
</comment>
<accession>A0A7V8VEE8</accession>
<evidence type="ECO:0000256" key="2">
    <source>
        <dbReference type="SAM" id="SignalP"/>
    </source>
</evidence>
<evidence type="ECO:0000256" key="1">
    <source>
        <dbReference type="SAM" id="Phobius"/>
    </source>
</evidence>
<organism evidence="3 4">
    <name type="scientific">Thermogemmata fonticola</name>
    <dbReference type="NCBI Taxonomy" id="2755323"/>
    <lineage>
        <taxon>Bacteria</taxon>
        <taxon>Pseudomonadati</taxon>
        <taxon>Planctomycetota</taxon>
        <taxon>Planctomycetia</taxon>
        <taxon>Gemmatales</taxon>
        <taxon>Gemmataceae</taxon>
        <taxon>Thermogemmata</taxon>
    </lineage>
</organism>
<gene>
    <name evidence="3" type="ORF">H0921_10120</name>
</gene>